<organism evidence="1 2">
    <name type="scientific">Castanea mollissima</name>
    <name type="common">Chinese chestnut</name>
    <dbReference type="NCBI Taxonomy" id="60419"/>
    <lineage>
        <taxon>Eukaryota</taxon>
        <taxon>Viridiplantae</taxon>
        <taxon>Streptophyta</taxon>
        <taxon>Embryophyta</taxon>
        <taxon>Tracheophyta</taxon>
        <taxon>Spermatophyta</taxon>
        <taxon>Magnoliopsida</taxon>
        <taxon>eudicotyledons</taxon>
        <taxon>Gunneridae</taxon>
        <taxon>Pentapetalae</taxon>
        <taxon>rosids</taxon>
        <taxon>fabids</taxon>
        <taxon>Fagales</taxon>
        <taxon>Fagaceae</taxon>
        <taxon>Castanea</taxon>
    </lineage>
</organism>
<keyword evidence="2" id="KW-1185">Reference proteome</keyword>
<accession>A0A8J4RT75</accession>
<protein>
    <submittedName>
        <fullName evidence="1">Uncharacterized protein</fullName>
    </submittedName>
</protein>
<reference evidence="1" key="1">
    <citation type="submission" date="2020-03" db="EMBL/GenBank/DDBJ databases">
        <title>Castanea mollissima Vanexum genome sequencing.</title>
        <authorList>
            <person name="Staton M."/>
        </authorList>
    </citation>
    <scope>NUCLEOTIDE SEQUENCE</scope>
    <source>
        <tissue evidence="1">Leaf</tissue>
    </source>
</reference>
<sequence>MIYMSKEGLGVCNNFDEGISLCAVGSPSFRMLDTTAAKPLLCFLCPLPIPFLEIGLPDTVLERCAYILPRVSLEMSIINSVVLWFLKLPSSLTSHLAISPLFNYCFAVVDDHT</sequence>
<dbReference type="EMBL" id="JRKL02000285">
    <property type="protein sequence ID" value="KAF3973009.1"/>
    <property type="molecule type" value="Genomic_DNA"/>
</dbReference>
<comment type="caution">
    <text evidence="1">The sequence shown here is derived from an EMBL/GenBank/DDBJ whole genome shotgun (WGS) entry which is preliminary data.</text>
</comment>
<dbReference type="Proteomes" id="UP000737018">
    <property type="component" value="Unassembled WGS sequence"/>
</dbReference>
<name>A0A8J4RT75_9ROSI</name>
<gene>
    <name evidence="1" type="ORF">CMV_003532</name>
</gene>
<dbReference type="AlphaFoldDB" id="A0A8J4RT75"/>
<proteinExistence type="predicted"/>
<evidence type="ECO:0000313" key="2">
    <source>
        <dbReference type="Proteomes" id="UP000737018"/>
    </source>
</evidence>
<evidence type="ECO:0000313" key="1">
    <source>
        <dbReference type="EMBL" id="KAF3973009.1"/>
    </source>
</evidence>